<dbReference type="Proteomes" id="UP000247188">
    <property type="component" value="Segment"/>
</dbReference>
<proteinExistence type="predicted"/>
<evidence type="ECO:0000313" key="1">
    <source>
        <dbReference type="EMBL" id="AWN05318.1"/>
    </source>
</evidence>
<dbReference type="EMBL" id="MH155870">
    <property type="protein sequence ID" value="AWN05318.1"/>
    <property type="molecule type" value="Genomic_DNA"/>
</dbReference>
<dbReference type="RefSeq" id="YP_010754718.1">
    <property type="nucleotide sequence ID" value="NC_073462.1"/>
</dbReference>
<gene>
    <name evidence="1" type="primary">96</name>
    <name evidence="1" type="ORF">SEA_IBANTIK_96</name>
</gene>
<name>A0A2U8UP08_9CAUD</name>
<sequence>MSSGYTHCACRDCFDITVSSDDTKPELCSLCQEAGCTNHNNLPGFMTGYGLGYECQQDDAYTFAETEI</sequence>
<evidence type="ECO:0000313" key="2">
    <source>
        <dbReference type="Proteomes" id="UP000247188"/>
    </source>
</evidence>
<reference evidence="2" key="1">
    <citation type="submission" date="2018-04" db="EMBL/GenBank/DDBJ databases">
        <authorList>
            <person name="Go L.Y."/>
            <person name="Mitchell J.A."/>
        </authorList>
    </citation>
    <scope>NUCLEOTIDE SEQUENCE [LARGE SCALE GENOMIC DNA]</scope>
</reference>
<protein>
    <submittedName>
        <fullName evidence="1">Uncharacterized protein</fullName>
    </submittedName>
</protein>
<organism evidence="1 2">
    <name type="scientific">Streptomyces phage Ibantik</name>
    <dbReference type="NCBI Taxonomy" id="2182397"/>
    <lineage>
        <taxon>Viruses</taxon>
        <taxon>Duplodnaviria</taxon>
        <taxon>Heunggongvirae</taxon>
        <taxon>Uroviricota</taxon>
        <taxon>Caudoviricetes</taxon>
        <taxon>Ibantikvirus</taxon>
        <taxon>Ibantikvirus ibantik</taxon>
    </lineage>
</organism>
<keyword evidence="2" id="KW-1185">Reference proteome</keyword>
<accession>A0A2U8UP08</accession>
<dbReference type="KEGG" id="vg:80019316"/>
<dbReference type="GeneID" id="80019316"/>